<evidence type="ECO:0000256" key="11">
    <source>
        <dbReference type="PROSITE-ProRule" id="PRU00421"/>
    </source>
</evidence>
<dbReference type="InterPro" id="IPR003352">
    <property type="entry name" value="PTS_EIIC"/>
</dbReference>
<dbReference type="GO" id="GO:0015572">
    <property type="term" value="F:N-acetylglucosamine transmembrane transporter activity"/>
    <property type="evidence" value="ECO:0007669"/>
    <property type="project" value="InterPro"/>
</dbReference>
<sequence length="476" mass="51648">MKTYLQKIGKSLMLPIAVLPVAGLTIGIGYWLQSYALVPVIATFLNAAGSAIINHLPVLFAVGIALGMSKEKDGAAALSGLTAFLVVTTVLSDTSVAGYQGIKVAAVNPAFVKIDNAFIGILSGIIASEMYNRFSKVQLPQVFAFFSGKRLAPIMSAVAMLLASVVLFFIWPVVYTALVDFGEVIAKLGPLGAGIYGMCNRLLIPTGLHHALNSVFWFDVAGINDIGNFWASKGTKGITGMYQAGMFPMMMFGLPAGALAIYQQARPEKKKMVGSLMLATAFTAFFTGITEPLEFSFMFVAPALFIVHAFLTGVSMFIAAAFHWTAGFNFSAGLIDYLLSLKVPIANKPYMLLVLGLVMAVVYYVVFTFMIRTFNLMTPGREVEEEILPETDSDPENKFAQKAEIILQGLNGWDNIISLDYCATRLRLEIKEMDQVDEKKLKTAGIAGINKIDSKNIQVIVGTQVQFVADEMNKLK</sequence>
<dbReference type="OrthoDB" id="9764327at2"/>
<evidence type="ECO:0000259" key="14">
    <source>
        <dbReference type="PROSITE" id="PS51103"/>
    </source>
</evidence>
<dbReference type="EMBL" id="NGJZ01000001">
    <property type="protein sequence ID" value="RSU08757.1"/>
    <property type="molecule type" value="Genomic_DNA"/>
</dbReference>
<keyword evidence="3" id="KW-1003">Cell membrane</keyword>
<keyword evidence="5" id="KW-0808">Transferase</keyword>
<proteinExistence type="predicted"/>
<dbReference type="SUPFAM" id="SSF55604">
    <property type="entry name" value="Glucose permease domain IIB"/>
    <property type="match status" value="1"/>
</dbReference>
<feature type="transmembrane region" description="Helical" evidence="12">
    <location>
        <begin position="44"/>
        <end position="67"/>
    </location>
</feature>
<keyword evidence="10 12" id="KW-0472">Membrane</keyword>
<evidence type="ECO:0000256" key="10">
    <source>
        <dbReference type="ARBA" id="ARBA00023136"/>
    </source>
</evidence>
<dbReference type="NCBIfam" id="TIGR01998">
    <property type="entry name" value="PTS-II-BC-nag"/>
    <property type="match status" value="1"/>
</dbReference>
<dbReference type="Gene3D" id="3.30.1360.60">
    <property type="entry name" value="Glucose permease domain IIB"/>
    <property type="match status" value="1"/>
</dbReference>
<feature type="transmembrane region" description="Helical" evidence="12">
    <location>
        <begin position="151"/>
        <end position="171"/>
    </location>
</feature>
<dbReference type="GO" id="GO:0016301">
    <property type="term" value="F:kinase activity"/>
    <property type="evidence" value="ECO:0007669"/>
    <property type="project" value="UniProtKB-KW"/>
</dbReference>
<dbReference type="InterPro" id="IPR001996">
    <property type="entry name" value="PTS_IIB_1"/>
</dbReference>
<feature type="domain" description="PTS EIIB type-1" evidence="13">
    <location>
        <begin position="400"/>
        <end position="476"/>
    </location>
</feature>
<dbReference type="InterPro" id="IPR036878">
    <property type="entry name" value="Glu_permease_IIB"/>
</dbReference>
<dbReference type="Pfam" id="PF02378">
    <property type="entry name" value="PTS_EIIC"/>
    <property type="match status" value="1"/>
</dbReference>
<dbReference type="PROSITE" id="PS01035">
    <property type="entry name" value="PTS_EIIB_TYPE_1_CYS"/>
    <property type="match status" value="1"/>
</dbReference>
<feature type="transmembrane region" description="Helical" evidence="12">
    <location>
        <begin position="273"/>
        <end position="289"/>
    </location>
</feature>
<dbReference type="Proteomes" id="UP000288669">
    <property type="component" value="Unassembled WGS sequence"/>
</dbReference>
<evidence type="ECO:0000256" key="8">
    <source>
        <dbReference type="ARBA" id="ARBA00022777"/>
    </source>
</evidence>
<evidence type="ECO:0000256" key="5">
    <source>
        <dbReference type="ARBA" id="ARBA00022679"/>
    </source>
</evidence>
<dbReference type="PANTHER" id="PTHR30009">
    <property type="entry name" value="CYTOCHROME C-TYPE SYNTHESIS PROTEIN AND PTS TRANSMEMBRANE COMPONENT"/>
    <property type="match status" value="1"/>
</dbReference>
<keyword evidence="16" id="KW-1185">Reference proteome</keyword>
<feature type="domain" description="PTS EIIC type-1" evidence="14">
    <location>
        <begin position="1"/>
        <end position="383"/>
    </location>
</feature>
<evidence type="ECO:0000256" key="7">
    <source>
        <dbReference type="ARBA" id="ARBA00022692"/>
    </source>
</evidence>
<feature type="transmembrane region" description="Helical" evidence="12">
    <location>
        <begin position="351"/>
        <end position="371"/>
    </location>
</feature>
<dbReference type="GO" id="GO:0090563">
    <property type="term" value="F:protein-phosphocysteine-sugar phosphotransferase activity"/>
    <property type="evidence" value="ECO:0007669"/>
    <property type="project" value="TreeGrafter"/>
</dbReference>
<dbReference type="CDD" id="cd00212">
    <property type="entry name" value="PTS_IIB_glc"/>
    <property type="match status" value="1"/>
</dbReference>
<evidence type="ECO:0000256" key="2">
    <source>
        <dbReference type="ARBA" id="ARBA00022448"/>
    </source>
</evidence>
<evidence type="ECO:0000313" key="16">
    <source>
        <dbReference type="Proteomes" id="UP000288669"/>
    </source>
</evidence>
<dbReference type="GO" id="GO:0008982">
    <property type="term" value="F:protein-N(PI)-phosphohistidine-sugar phosphotransferase activity"/>
    <property type="evidence" value="ECO:0007669"/>
    <property type="project" value="InterPro"/>
</dbReference>
<keyword evidence="2" id="KW-0813">Transport</keyword>
<feature type="transmembrane region" description="Helical" evidence="12">
    <location>
        <begin position="12"/>
        <end position="32"/>
    </location>
</feature>
<feature type="active site" description="Phosphocysteine intermediate; for EIIB activity" evidence="11">
    <location>
        <position position="422"/>
    </location>
</feature>
<dbReference type="GO" id="GO:0019866">
    <property type="term" value="C:organelle inner membrane"/>
    <property type="evidence" value="ECO:0007669"/>
    <property type="project" value="InterPro"/>
</dbReference>
<gene>
    <name evidence="15" type="ORF">CBF30_05910</name>
</gene>
<feature type="transmembrane region" description="Helical" evidence="12">
    <location>
        <begin position="240"/>
        <end position="261"/>
    </location>
</feature>
<evidence type="ECO:0000256" key="1">
    <source>
        <dbReference type="ARBA" id="ARBA00004651"/>
    </source>
</evidence>
<comment type="subcellular location">
    <subcellularLocation>
        <location evidence="1">Cell membrane</location>
        <topology evidence="1">Multi-pass membrane protein</topology>
    </subcellularLocation>
</comment>
<name>A0A430ALJ7_9ENTE</name>
<reference evidence="15 16" key="1">
    <citation type="submission" date="2017-05" db="EMBL/GenBank/DDBJ databases">
        <title>Vagococcus spp. assemblies.</title>
        <authorList>
            <person name="Gulvik C.A."/>
        </authorList>
    </citation>
    <scope>NUCLEOTIDE SEQUENCE [LARGE SCALE GENOMIC DNA]</scope>
    <source>
        <strain evidence="15 16">DSM 24756</strain>
    </source>
</reference>
<dbReference type="InterPro" id="IPR010974">
    <property type="entry name" value="PTS_IIBC_nag"/>
</dbReference>
<feature type="transmembrane region" description="Helical" evidence="12">
    <location>
        <begin position="74"/>
        <end position="91"/>
    </location>
</feature>
<feature type="transmembrane region" description="Helical" evidence="12">
    <location>
        <begin position="295"/>
        <end position="314"/>
    </location>
</feature>
<dbReference type="GO" id="GO:0005886">
    <property type="term" value="C:plasma membrane"/>
    <property type="evidence" value="ECO:0007669"/>
    <property type="project" value="UniProtKB-SubCell"/>
</dbReference>
<evidence type="ECO:0000313" key="15">
    <source>
        <dbReference type="EMBL" id="RSU08757.1"/>
    </source>
</evidence>
<accession>A0A430ALJ7</accession>
<dbReference type="AlphaFoldDB" id="A0A430ALJ7"/>
<dbReference type="GO" id="GO:0015764">
    <property type="term" value="P:N-acetylglucosamine transport"/>
    <property type="evidence" value="ECO:0007669"/>
    <property type="project" value="TreeGrafter"/>
</dbReference>
<dbReference type="InterPro" id="IPR018113">
    <property type="entry name" value="PTrfase_EIIB_Cys"/>
</dbReference>
<evidence type="ECO:0000256" key="9">
    <source>
        <dbReference type="ARBA" id="ARBA00022989"/>
    </source>
</evidence>
<organism evidence="15 16">
    <name type="scientific">Vagococcus entomophilus</name>
    <dbReference type="NCBI Taxonomy" id="1160095"/>
    <lineage>
        <taxon>Bacteria</taxon>
        <taxon>Bacillati</taxon>
        <taxon>Bacillota</taxon>
        <taxon>Bacilli</taxon>
        <taxon>Lactobacillales</taxon>
        <taxon>Enterococcaceae</taxon>
        <taxon>Vagococcus</taxon>
    </lineage>
</organism>
<dbReference type="PANTHER" id="PTHR30009:SF4">
    <property type="entry name" value="PTS SYSTEM N-ACETYLGLUCOSAMINE-SPECIFIC EIICBA COMPONENT"/>
    <property type="match status" value="1"/>
</dbReference>
<dbReference type="GO" id="GO:0009401">
    <property type="term" value="P:phosphoenolpyruvate-dependent sugar phosphotransferase system"/>
    <property type="evidence" value="ECO:0007669"/>
    <property type="project" value="UniProtKB-KW"/>
</dbReference>
<dbReference type="PROSITE" id="PS51098">
    <property type="entry name" value="PTS_EIIB_TYPE_1"/>
    <property type="match status" value="1"/>
</dbReference>
<dbReference type="InterPro" id="IPR050429">
    <property type="entry name" value="PTS_Glucose_EIICBA"/>
</dbReference>
<evidence type="ECO:0000256" key="6">
    <source>
        <dbReference type="ARBA" id="ARBA00022683"/>
    </source>
</evidence>
<keyword evidence="8" id="KW-0418">Kinase</keyword>
<evidence type="ECO:0000256" key="3">
    <source>
        <dbReference type="ARBA" id="ARBA00022475"/>
    </source>
</evidence>
<keyword evidence="7 12" id="KW-0812">Transmembrane</keyword>
<protein>
    <submittedName>
        <fullName evidence="15">PTS glucose transporter subunit IIBC</fullName>
    </submittedName>
</protein>
<keyword evidence="9 12" id="KW-1133">Transmembrane helix</keyword>
<comment type="caution">
    <text evidence="15">The sequence shown here is derived from an EMBL/GenBank/DDBJ whole genome shotgun (WGS) entry which is preliminary data.</text>
</comment>
<evidence type="ECO:0000256" key="12">
    <source>
        <dbReference type="SAM" id="Phobius"/>
    </source>
</evidence>
<feature type="transmembrane region" description="Helical" evidence="12">
    <location>
        <begin position="111"/>
        <end position="131"/>
    </location>
</feature>
<keyword evidence="4 15" id="KW-0762">Sugar transport</keyword>
<evidence type="ECO:0000259" key="13">
    <source>
        <dbReference type="PROSITE" id="PS51098"/>
    </source>
</evidence>
<dbReference type="PROSITE" id="PS51103">
    <property type="entry name" value="PTS_EIIC_TYPE_1"/>
    <property type="match status" value="1"/>
</dbReference>
<keyword evidence="6" id="KW-0598">Phosphotransferase system</keyword>
<dbReference type="NCBIfam" id="TIGR00826">
    <property type="entry name" value="EIIB_glc"/>
    <property type="match status" value="1"/>
</dbReference>
<dbReference type="Pfam" id="PF00367">
    <property type="entry name" value="PTS_EIIB"/>
    <property type="match status" value="1"/>
</dbReference>
<evidence type="ECO:0000256" key="4">
    <source>
        <dbReference type="ARBA" id="ARBA00022597"/>
    </source>
</evidence>
<dbReference type="InterPro" id="IPR013013">
    <property type="entry name" value="PTS_EIIC_1"/>
</dbReference>